<feature type="region of interest" description="Disordered" evidence="3">
    <location>
        <begin position="36"/>
        <end position="67"/>
    </location>
</feature>
<keyword evidence="4" id="KW-1185">Reference proteome</keyword>
<name>A0A1S4E7W8_DIACI</name>
<evidence type="ECO:0000313" key="4">
    <source>
        <dbReference type="Proteomes" id="UP000079169"/>
    </source>
</evidence>
<accession>A0A1S4E7W8</accession>
<dbReference type="RefSeq" id="XP_017298290.1">
    <property type="nucleotide sequence ID" value="XM_017442801.2"/>
</dbReference>
<dbReference type="GO" id="GO:0030991">
    <property type="term" value="C:intraciliary transport particle A"/>
    <property type="evidence" value="ECO:0007669"/>
    <property type="project" value="InterPro"/>
</dbReference>
<organism evidence="4 5">
    <name type="scientific">Diaphorina citri</name>
    <name type="common">Asian citrus psyllid</name>
    <dbReference type="NCBI Taxonomy" id="121845"/>
    <lineage>
        <taxon>Eukaryota</taxon>
        <taxon>Metazoa</taxon>
        <taxon>Ecdysozoa</taxon>
        <taxon>Arthropoda</taxon>
        <taxon>Hexapoda</taxon>
        <taxon>Insecta</taxon>
        <taxon>Pterygota</taxon>
        <taxon>Neoptera</taxon>
        <taxon>Paraneoptera</taxon>
        <taxon>Hemiptera</taxon>
        <taxon>Sternorrhyncha</taxon>
        <taxon>Psylloidea</taxon>
        <taxon>Psyllidae</taxon>
        <taxon>Diaphorininae</taxon>
        <taxon>Diaphorina</taxon>
    </lineage>
</organism>
<protein>
    <submittedName>
        <fullName evidence="5">Intraflagellar transport protein 43 homolog isoform X2</fullName>
    </submittedName>
</protein>
<evidence type="ECO:0000256" key="3">
    <source>
        <dbReference type="SAM" id="MobiDB-lite"/>
    </source>
</evidence>
<reference evidence="5" key="1">
    <citation type="submission" date="2025-08" db="UniProtKB">
        <authorList>
            <consortium name="RefSeq"/>
        </authorList>
    </citation>
    <scope>IDENTIFICATION</scope>
</reference>
<dbReference type="CTD" id="112752"/>
<dbReference type="GO" id="GO:0035721">
    <property type="term" value="P:intraciliary retrograde transport"/>
    <property type="evidence" value="ECO:0007669"/>
    <property type="project" value="TreeGrafter"/>
</dbReference>
<proteinExistence type="inferred from homology"/>
<comment type="similarity">
    <text evidence="1">Belongs to the IFT43 family.</text>
</comment>
<feature type="compositionally biased region" description="Polar residues" evidence="3">
    <location>
        <begin position="53"/>
        <end position="67"/>
    </location>
</feature>
<dbReference type="Pfam" id="PF15305">
    <property type="entry name" value="IFT43"/>
    <property type="match status" value="1"/>
</dbReference>
<dbReference type="Proteomes" id="UP000079169">
    <property type="component" value="Unplaced"/>
</dbReference>
<dbReference type="PANTHER" id="PTHR33724">
    <property type="entry name" value="INTRAFLAGELLAR TRANSPORT PROTEIN 43 HOMOLOG"/>
    <property type="match status" value="1"/>
</dbReference>
<dbReference type="InterPro" id="IPR029302">
    <property type="entry name" value="IFT43"/>
</dbReference>
<sequence length="165" mass="18483">MWDATSRERKGSADIDIVDGIEHMEKLYFPAANRGKRTTGWSTVQPKEKSPKSSEVQQSAKKLSGSNSMLVSEDLDDDIDDYVADISDATTSITQPNTTLHEMIKESDPKVTFSAVSVLDDIDLSLLTKHLLPLEDVTEEETKVWTWDTLFTKITSDLRAEGKFK</sequence>
<evidence type="ECO:0000256" key="2">
    <source>
        <dbReference type="ARBA" id="ARBA00022794"/>
    </source>
</evidence>
<dbReference type="GO" id="GO:0005929">
    <property type="term" value="C:cilium"/>
    <property type="evidence" value="ECO:0007669"/>
    <property type="project" value="TreeGrafter"/>
</dbReference>
<dbReference type="PANTHER" id="PTHR33724:SF1">
    <property type="entry name" value="INTRAFLAGELLAR TRANSPORT PROTEIN 43 HOMOLOG"/>
    <property type="match status" value="1"/>
</dbReference>
<dbReference type="AlphaFoldDB" id="A0A1S4E7W8"/>
<evidence type="ECO:0000256" key="1">
    <source>
        <dbReference type="ARBA" id="ARBA00007563"/>
    </source>
</evidence>
<gene>
    <name evidence="5" type="primary">LOC103506289</name>
</gene>
<dbReference type="GeneID" id="103506289"/>
<keyword evidence="2" id="KW-0970">Cilium biogenesis/degradation</keyword>
<evidence type="ECO:0000313" key="5">
    <source>
        <dbReference type="RefSeq" id="XP_017298290.1"/>
    </source>
</evidence>